<evidence type="ECO:0000313" key="5">
    <source>
        <dbReference type="Proteomes" id="UP001237642"/>
    </source>
</evidence>
<dbReference type="PANTHER" id="PTHR33142:SF40">
    <property type="entry name" value="CYCLIN-DEPENDENT PROTEIN KINASE INHIBITOR SMR6"/>
    <property type="match status" value="1"/>
</dbReference>
<dbReference type="InterPro" id="IPR040389">
    <property type="entry name" value="SMR"/>
</dbReference>
<dbReference type="GO" id="GO:0032875">
    <property type="term" value="P:regulation of DNA endoreduplication"/>
    <property type="evidence" value="ECO:0007669"/>
    <property type="project" value="InterPro"/>
</dbReference>
<gene>
    <name evidence="4" type="ORF">POM88_028249</name>
</gene>
<reference evidence="4" key="2">
    <citation type="submission" date="2023-05" db="EMBL/GenBank/DDBJ databases">
        <authorList>
            <person name="Schelkunov M.I."/>
        </authorList>
    </citation>
    <scope>NUCLEOTIDE SEQUENCE</scope>
    <source>
        <strain evidence="4">Hsosn_3</strain>
        <tissue evidence="4">Leaf</tissue>
    </source>
</reference>
<keyword evidence="1" id="KW-0649">Protein kinase inhibitor</keyword>
<dbReference type="AlphaFoldDB" id="A0AAD8ICM5"/>
<feature type="compositionally biased region" description="Basic residues" evidence="3">
    <location>
        <begin position="83"/>
        <end position="93"/>
    </location>
</feature>
<keyword evidence="5" id="KW-1185">Reference proteome</keyword>
<dbReference type="Proteomes" id="UP001237642">
    <property type="component" value="Unassembled WGS sequence"/>
</dbReference>
<evidence type="ECO:0000313" key="4">
    <source>
        <dbReference type="EMBL" id="KAK1381505.1"/>
    </source>
</evidence>
<keyword evidence="2" id="KW-0131">Cell cycle</keyword>
<sequence length="124" mass="14031">MVYSKKSIKKEGVVEAEGNKWTLTNETALRAPLKPIFTNRAENKQESDTKHEQQQEDEENCTTPTSDESRLPSSKSVQCPGAPKKRKCTSKKHHFGSKNVVSIEFFSSPELESLFMHSVNHQIP</sequence>
<evidence type="ECO:0000256" key="3">
    <source>
        <dbReference type="SAM" id="MobiDB-lite"/>
    </source>
</evidence>
<feature type="region of interest" description="Disordered" evidence="3">
    <location>
        <begin position="1"/>
        <end position="93"/>
    </location>
</feature>
<organism evidence="4 5">
    <name type="scientific">Heracleum sosnowskyi</name>
    <dbReference type="NCBI Taxonomy" id="360622"/>
    <lineage>
        <taxon>Eukaryota</taxon>
        <taxon>Viridiplantae</taxon>
        <taxon>Streptophyta</taxon>
        <taxon>Embryophyta</taxon>
        <taxon>Tracheophyta</taxon>
        <taxon>Spermatophyta</taxon>
        <taxon>Magnoliopsida</taxon>
        <taxon>eudicotyledons</taxon>
        <taxon>Gunneridae</taxon>
        <taxon>Pentapetalae</taxon>
        <taxon>asterids</taxon>
        <taxon>campanulids</taxon>
        <taxon>Apiales</taxon>
        <taxon>Apiaceae</taxon>
        <taxon>Apioideae</taxon>
        <taxon>apioid superclade</taxon>
        <taxon>Tordylieae</taxon>
        <taxon>Tordyliinae</taxon>
        <taxon>Heracleum</taxon>
    </lineage>
</organism>
<protein>
    <submittedName>
        <fullName evidence="4">Uncharacterized protein</fullName>
    </submittedName>
</protein>
<name>A0AAD8ICM5_9APIA</name>
<feature type="compositionally biased region" description="Basic and acidic residues" evidence="3">
    <location>
        <begin position="41"/>
        <end position="54"/>
    </location>
</feature>
<reference evidence="4" key="1">
    <citation type="submission" date="2023-02" db="EMBL/GenBank/DDBJ databases">
        <title>Genome of toxic invasive species Heracleum sosnowskyi carries increased number of genes despite the absence of recent whole-genome duplications.</title>
        <authorList>
            <person name="Schelkunov M."/>
            <person name="Shtratnikova V."/>
            <person name="Makarenko M."/>
            <person name="Klepikova A."/>
            <person name="Omelchenko D."/>
            <person name="Novikova G."/>
            <person name="Obukhova E."/>
            <person name="Bogdanov V."/>
            <person name="Penin A."/>
            <person name="Logacheva M."/>
        </authorList>
    </citation>
    <scope>NUCLEOTIDE SEQUENCE</scope>
    <source>
        <strain evidence="4">Hsosn_3</strain>
        <tissue evidence="4">Leaf</tissue>
    </source>
</reference>
<dbReference type="GO" id="GO:0004860">
    <property type="term" value="F:protein kinase inhibitor activity"/>
    <property type="evidence" value="ECO:0007669"/>
    <property type="project" value="UniProtKB-KW"/>
</dbReference>
<dbReference type="PANTHER" id="PTHR33142">
    <property type="entry name" value="CYCLIN-DEPENDENT PROTEIN KINASE INHIBITOR SMR13"/>
    <property type="match status" value="1"/>
</dbReference>
<dbReference type="EMBL" id="JAUIZM010000006">
    <property type="protein sequence ID" value="KAK1381505.1"/>
    <property type="molecule type" value="Genomic_DNA"/>
</dbReference>
<proteinExistence type="predicted"/>
<accession>A0AAD8ICM5</accession>
<feature type="compositionally biased region" description="Polar residues" evidence="3">
    <location>
        <begin position="61"/>
        <end position="77"/>
    </location>
</feature>
<evidence type="ECO:0000256" key="1">
    <source>
        <dbReference type="ARBA" id="ARBA00023013"/>
    </source>
</evidence>
<evidence type="ECO:0000256" key="2">
    <source>
        <dbReference type="ARBA" id="ARBA00023306"/>
    </source>
</evidence>
<comment type="caution">
    <text evidence="4">The sequence shown here is derived from an EMBL/GenBank/DDBJ whole genome shotgun (WGS) entry which is preliminary data.</text>
</comment>